<keyword evidence="2" id="KW-1185">Reference proteome</keyword>
<comment type="caution">
    <text evidence="1">The sequence shown here is derived from an EMBL/GenBank/DDBJ whole genome shotgun (WGS) entry which is preliminary data.</text>
</comment>
<evidence type="ECO:0000313" key="1">
    <source>
        <dbReference type="EMBL" id="KAI4809870.1"/>
    </source>
</evidence>
<dbReference type="Proteomes" id="UP001057452">
    <property type="component" value="Chromosome 17"/>
</dbReference>
<sequence>MEGEESDEDVQREDLPTVLWERCIQQSIFVDLSEDESLHLSDLESSLALHLSEAESAASESSIHLSGSTELSPLDVTSSESSSVSSQSKRVVESQTKSSILHVSAQRPNTVQDEQPLKREEPGQDTSDEDQDDLPYDDMSQLLLQHFSQEELLRSGRLIEAETLPEVSLLESVEDTLFSWRPTHNSTVIKSNHSESPNCSSKTNQSFCSDMRNEKTASKNSSLEEKAESEIDNVPSAASDSIISCSPSINSEQGSGDTSDVDLENQEKDEEDDLVQRGPLVRTRSFSDIKYGQGKVHYPLPDFSKVASKVKIPKAPSGPVPQSPSTLHRAQSSPGMLDLINRVMEDSIQPSEKPYVFKDEDKQTAPALVHHLQAEYDKLLTKYAEAENLIDQMRIGTNVQPSSEVMLYLECEDDHQGNLVEGSHVGSSPPRLPTSEHVGEKGGTTPQSNTTVVTAASSSQPAEGPSDGEIMTAELTDIISQFMQNVEEFKLSVSNMSMSTAEQQMMLRSMMEAQDQLERKYISRKEEHRALETQSYMGLCRNAGTFDPNRLVEGDIFRIGMHLEDIKEMIDKNVCEQISPPHSSSTPTHMKEMLHVKPTPLCMPTPSPPPSLHEVTNSQPHSLTLESHYSHSRSSLGSLEGLGGQTAEEERGSVLSEALDHSNILAYLSESSSSSRLRHWTPHGVLNQAGECDLGESASLAVEISSSFDAPRPLDSLSPSEPPLNTSSVSQRIVSPETDSGFGSSYLNQSTSGPFQQNLLPESVQSQNDGLSSSASEGSCSNVQTAIHPVPQRWASPHPSVQAQPCGAAVEHWVESTTKEPSVRLQEFESSLSAQLHHQVSEPALSITMDTEERGSPLDSCSCNSEAILALQSEVSRLKKELNEGLVQLPHLAQKMDYLTSKYRQGHKSKTRPRTHHRPACNSSSEARTEDWISSDMEPSKSKGTDSGDTSGSEMMLQLQSSPVEGRRGSSSVRSAPESQYKLHEALQSNRGSEGKDSRLTSSPLKGGKQRTQTAIMESFYSKGRTSLFSSLQKPLLQVSYGSCSSLPASYKVREPPLHIHRKRSTQSDTALLPSDVYFQRTPSPAAVSSKTISKTGRRRGSKEEEMSRTLDQAIEVARSMKRTTDRLAKRLSADLAEAHLHSKLHKQPRGGRKHRHNKKTSDHFTL</sequence>
<evidence type="ECO:0000313" key="2">
    <source>
        <dbReference type="Proteomes" id="UP001057452"/>
    </source>
</evidence>
<reference evidence="1" key="1">
    <citation type="submission" date="2022-05" db="EMBL/GenBank/DDBJ databases">
        <title>Chromosome-level genome of Chaenocephalus aceratus.</title>
        <authorList>
            <person name="Park H."/>
        </authorList>
    </citation>
    <scope>NUCLEOTIDE SEQUENCE</scope>
    <source>
        <strain evidence="1">KU_202001</strain>
    </source>
</reference>
<gene>
    <name evidence="1" type="ORF">KUCAC02_018726</name>
</gene>
<organism evidence="1 2">
    <name type="scientific">Chaenocephalus aceratus</name>
    <name type="common">Blackfin icefish</name>
    <name type="synonym">Chaenichthys aceratus</name>
    <dbReference type="NCBI Taxonomy" id="36190"/>
    <lineage>
        <taxon>Eukaryota</taxon>
        <taxon>Metazoa</taxon>
        <taxon>Chordata</taxon>
        <taxon>Craniata</taxon>
        <taxon>Vertebrata</taxon>
        <taxon>Euteleostomi</taxon>
        <taxon>Actinopterygii</taxon>
        <taxon>Neopterygii</taxon>
        <taxon>Teleostei</taxon>
        <taxon>Neoteleostei</taxon>
        <taxon>Acanthomorphata</taxon>
        <taxon>Eupercaria</taxon>
        <taxon>Perciformes</taxon>
        <taxon>Notothenioidei</taxon>
        <taxon>Channichthyidae</taxon>
        <taxon>Chaenocephalus</taxon>
    </lineage>
</organism>
<protein>
    <submittedName>
        <fullName evidence="1">Uncharacterized protein</fullName>
    </submittedName>
</protein>
<name>A0ACB9WAS0_CHAAC</name>
<proteinExistence type="predicted"/>
<accession>A0ACB9WAS0</accession>
<dbReference type="EMBL" id="CM043801">
    <property type="protein sequence ID" value="KAI4809870.1"/>
    <property type="molecule type" value="Genomic_DNA"/>
</dbReference>